<evidence type="ECO:0000256" key="1">
    <source>
        <dbReference type="SAM" id="MobiDB-lite"/>
    </source>
</evidence>
<sequence length="86" mass="10208">MTNYDMDEIERQRKRERKSRGIRPEDEDHSVEIELPQKDILKLALLAHEKNVTLNTVCIDILKQGIEDGEHRFEHDSRPELLNETE</sequence>
<organism evidence="2">
    <name type="scientific">marine metagenome</name>
    <dbReference type="NCBI Taxonomy" id="408172"/>
    <lineage>
        <taxon>unclassified sequences</taxon>
        <taxon>metagenomes</taxon>
        <taxon>ecological metagenomes</taxon>
    </lineage>
</organism>
<protein>
    <recommendedName>
        <fullName evidence="3">Ribbon-helix-helix protein CopG domain-containing protein</fullName>
    </recommendedName>
</protein>
<feature type="compositionally biased region" description="Basic residues" evidence="1">
    <location>
        <begin position="12"/>
        <end position="21"/>
    </location>
</feature>
<name>A0A382I798_9ZZZZ</name>
<reference evidence="2" key="1">
    <citation type="submission" date="2018-05" db="EMBL/GenBank/DDBJ databases">
        <authorList>
            <person name="Lanie J.A."/>
            <person name="Ng W.-L."/>
            <person name="Kazmierczak K.M."/>
            <person name="Andrzejewski T.M."/>
            <person name="Davidsen T.M."/>
            <person name="Wayne K.J."/>
            <person name="Tettelin H."/>
            <person name="Glass J.I."/>
            <person name="Rusch D."/>
            <person name="Podicherti R."/>
            <person name="Tsui H.-C.T."/>
            <person name="Winkler M.E."/>
        </authorList>
    </citation>
    <scope>NUCLEOTIDE SEQUENCE</scope>
</reference>
<feature type="region of interest" description="Disordered" evidence="1">
    <location>
        <begin position="1"/>
        <end position="30"/>
    </location>
</feature>
<evidence type="ECO:0008006" key="3">
    <source>
        <dbReference type="Google" id="ProtNLM"/>
    </source>
</evidence>
<dbReference type="EMBL" id="UINC01065682">
    <property type="protein sequence ID" value="SVB95604.1"/>
    <property type="molecule type" value="Genomic_DNA"/>
</dbReference>
<gene>
    <name evidence="2" type="ORF">METZ01_LOCUS248458</name>
</gene>
<dbReference type="AlphaFoldDB" id="A0A382I798"/>
<proteinExistence type="predicted"/>
<evidence type="ECO:0000313" key="2">
    <source>
        <dbReference type="EMBL" id="SVB95604.1"/>
    </source>
</evidence>
<accession>A0A382I798</accession>